<protein>
    <submittedName>
        <fullName evidence="1">Uncharacterized protein</fullName>
    </submittedName>
</protein>
<gene>
    <name evidence="1" type="ORF">N8T08_007345</name>
</gene>
<evidence type="ECO:0000313" key="1">
    <source>
        <dbReference type="EMBL" id="KAK1142714.1"/>
    </source>
</evidence>
<organism evidence="1 2">
    <name type="scientific">Aspergillus melleus</name>
    <dbReference type="NCBI Taxonomy" id="138277"/>
    <lineage>
        <taxon>Eukaryota</taxon>
        <taxon>Fungi</taxon>
        <taxon>Dikarya</taxon>
        <taxon>Ascomycota</taxon>
        <taxon>Pezizomycotina</taxon>
        <taxon>Eurotiomycetes</taxon>
        <taxon>Eurotiomycetidae</taxon>
        <taxon>Eurotiales</taxon>
        <taxon>Aspergillaceae</taxon>
        <taxon>Aspergillus</taxon>
        <taxon>Aspergillus subgen. Circumdati</taxon>
    </lineage>
</organism>
<reference evidence="1 2" key="1">
    <citation type="journal article" date="2023" name="ACS Omega">
        <title>Identification of the Neoaspergillic Acid Biosynthesis Gene Cluster by Establishing an In Vitro CRISPR-Ribonucleoprotein Genetic System in Aspergillus melleus.</title>
        <authorList>
            <person name="Yuan B."/>
            <person name="Grau M.F."/>
            <person name="Murata R.M."/>
            <person name="Torok T."/>
            <person name="Venkateswaran K."/>
            <person name="Stajich J.E."/>
            <person name="Wang C.C.C."/>
        </authorList>
    </citation>
    <scope>NUCLEOTIDE SEQUENCE [LARGE SCALE GENOMIC DNA]</scope>
    <source>
        <strain evidence="1 2">IMV 1140</strain>
    </source>
</reference>
<comment type="caution">
    <text evidence="1">The sequence shown here is derived from an EMBL/GenBank/DDBJ whole genome shotgun (WGS) entry which is preliminary data.</text>
</comment>
<proteinExistence type="predicted"/>
<dbReference type="Proteomes" id="UP001177260">
    <property type="component" value="Unassembled WGS sequence"/>
</dbReference>
<keyword evidence="2" id="KW-1185">Reference proteome</keyword>
<evidence type="ECO:0000313" key="2">
    <source>
        <dbReference type="Proteomes" id="UP001177260"/>
    </source>
</evidence>
<name>A0ACC3AYM0_9EURO</name>
<sequence length="290" mass="33785">MSSNRICHHSKKHFESRVDELVRKYTQVSEPSPALKHILRDRDESALIIQAIRRQVALIRCRSQAPENDQITIYDRALLVLTRCGEDPRELGALELYMTEFLGIVPIFPESQSKDILSQHVELQAIVNRETRLPRNQQPQQELSDRGVRATENIDPNEHRINHYIPRRTYASHASDSQGVRDQAERIVEAFYKARRDYFEELQTYGFASMTAIRFLRDTAENALLYLRQNAMMDHVAVGDLQRNFALARDKAAELCGGRKRHFDDNQGRHTHKRSRRVTVDSYRPSDYRS</sequence>
<dbReference type="EMBL" id="JAOPJF010000047">
    <property type="protein sequence ID" value="KAK1142714.1"/>
    <property type="molecule type" value="Genomic_DNA"/>
</dbReference>
<accession>A0ACC3AYM0</accession>